<comment type="caution">
    <text evidence="1">The sequence shown here is derived from an EMBL/GenBank/DDBJ whole genome shotgun (WGS) entry which is preliminary data.</text>
</comment>
<keyword evidence="2" id="KW-1185">Reference proteome</keyword>
<evidence type="ECO:0000313" key="2">
    <source>
        <dbReference type="Proteomes" id="UP000468735"/>
    </source>
</evidence>
<dbReference type="InterPro" id="IPR007497">
    <property type="entry name" value="SIMPL/DUF541"/>
</dbReference>
<dbReference type="Proteomes" id="UP000468735">
    <property type="component" value="Unassembled WGS sequence"/>
</dbReference>
<dbReference type="OrthoDB" id="5195768at2"/>
<sequence>MVPAVGRPRDLILQLFAQVMTRPWAAAPRRRPPTMIEWRRAPIGGARMIRRLVVPATAALALTAALQAGAPGAGAAVLDREDRMEAAVERGAPAAADIVYVLAATEVRRNGVLDTYLAAKAANARLMKTIIDSGVAASDVRATQISIHPVYGTGTPRRVIGYRGTGRVKATVRGFDRARATQNAIKAADRNAQVELMTFGNRDRS</sequence>
<dbReference type="EMBL" id="WBMT01000020">
    <property type="protein sequence ID" value="KAB2342918.1"/>
    <property type="molecule type" value="Genomic_DNA"/>
</dbReference>
<dbReference type="Gene3D" id="3.30.70.2970">
    <property type="entry name" value="Protein of unknown function (DUF541), domain 2"/>
    <property type="match status" value="1"/>
</dbReference>
<dbReference type="AlphaFoldDB" id="A0A6H9YT89"/>
<dbReference type="Pfam" id="PF04402">
    <property type="entry name" value="SIMPL"/>
    <property type="match status" value="1"/>
</dbReference>
<name>A0A6H9YT89_9ACTN</name>
<proteinExistence type="predicted"/>
<reference evidence="1 2" key="1">
    <citation type="submission" date="2019-09" db="EMBL/GenBank/DDBJ databases">
        <title>Actinomadura physcomitrii sp. nov., a novel actinomycete isolated from moss [Physcomitrium sphaericum (Ludw) Fuernr].</title>
        <authorList>
            <person name="Zhuang X."/>
            <person name="Liu C."/>
        </authorList>
    </citation>
    <scope>NUCLEOTIDE SEQUENCE [LARGE SCALE GENOMIC DNA]</scope>
    <source>
        <strain evidence="1 2">HMC1</strain>
    </source>
</reference>
<evidence type="ECO:0000313" key="1">
    <source>
        <dbReference type="EMBL" id="KAB2342918.1"/>
    </source>
</evidence>
<accession>A0A6H9YT89</accession>
<gene>
    <name evidence="1" type="ORF">F8566_35680</name>
</gene>
<organism evidence="1 2">
    <name type="scientific">Actinomadura rudentiformis</name>
    <dbReference type="NCBI Taxonomy" id="359158"/>
    <lineage>
        <taxon>Bacteria</taxon>
        <taxon>Bacillati</taxon>
        <taxon>Actinomycetota</taxon>
        <taxon>Actinomycetes</taxon>
        <taxon>Streptosporangiales</taxon>
        <taxon>Thermomonosporaceae</taxon>
        <taxon>Actinomadura</taxon>
    </lineage>
</organism>
<protein>
    <submittedName>
        <fullName evidence="1">DUF541 domain-containing protein</fullName>
    </submittedName>
</protein>